<dbReference type="PROSITE" id="PS00140">
    <property type="entry name" value="UCH_1"/>
    <property type="match status" value="1"/>
</dbReference>
<evidence type="ECO:0000256" key="5">
    <source>
        <dbReference type="ARBA" id="ARBA00022786"/>
    </source>
</evidence>
<dbReference type="PRINTS" id="PR00707">
    <property type="entry name" value="UBCTHYDRLASE"/>
</dbReference>
<dbReference type="WBParaSite" id="nRc.2.0.1.t38752-RA">
    <property type="protein sequence ID" value="nRc.2.0.1.t38752-RA"/>
    <property type="gene ID" value="nRc.2.0.1.g38752"/>
</dbReference>
<comment type="function">
    <text evidence="8">Ubiquitin-protein hydrolase is involved both in the processing of ubiquitin precursors and of ubiquitinated proteins. This enzyme is a thiol protease that recognizes and hydrolyzes a peptide bond at the C-terminal glycine of ubiquitin.</text>
</comment>
<comment type="similarity">
    <text evidence="2 10 11">Belongs to the peptidase C12 family.</text>
</comment>
<feature type="active site" description="Proton donor" evidence="10">
    <location>
        <position position="159"/>
    </location>
</feature>
<evidence type="ECO:0000256" key="2">
    <source>
        <dbReference type="ARBA" id="ARBA00009326"/>
    </source>
</evidence>
<dbReference type="Pfam" id="PF01088">
    <property type="entry name" value="Peptidase_C12"/>
    <property type="match status" value="1"/>
</dbReference>
<dbReference type="InterPro" id="IPR038765">
    <property type="entry name" value="Papain-like_cys_pep_sf"/>
</dbReference>
<evidence type="ECO:0000256" key="8">
    <source>
        <dbReference type="ARBA" id="ARBA00055560"/>
    </source>
</evidence>
<accession>A0A915KK00</accession>
<dbReference type="InterPro" id="IPR057254">
    <property type="entry name" value="UCH_AS"/>
</dbReference>
<feature type="site" description="Transition state stabilizer" evidence="10">
    <location>
        <position position="80"/>
    </location>
</feature>
<keyword evidence="6 10" id="KW-0378">Hydrolase</keyword>
<protein>
    <recommendedName>
        <fullName evidence="9 11">Ubiquitin carboxyl-terminal hydrolase</fullName>
        <ecNumber evidence="3 11">3.4.19.12</ecNumber>
    </recommendedName>
</protein>
<evidence type="ECO:0000256" key="10">
    <source>
        <dbReference type="PROSITE-ProRule" id="PRU01393"/>
    </source>
</evidence>
<dbReference type="GO" id="GO:0016579">
    <property type="term" value="P:protein deubiquitination"/>
    <property type="evidence" value="ECO:0007669"/>
    <property type="project" value="TreeGrafter"/>
</dbReference>
<dbReference type="Proteomes" id="UP000887565">
    <property type="component" value="Unplaced"/>
</dbReference>
<comment type="catalytic activity">
    <reaction evidence="1 10 11">
        <text>Thiol-dependent hydrolysis of ester, thioester, amide, peptide and isopeptide bonds formed by the C-terminal Gly of ubiquitin (a 76-residue protein attached to proteins as an intracellular targeting signal).</text>
        <dbReference type="EC" id="3.4.19.12"/>
    </reaction>
</comment>
<keyword evidence="13" id="KW-1185">Reference proteome</keyword>
<sequence length="221" mass="24496">MVDAWVPLETNPEVINNYMRKFGIEPKIQCVDLLGFDTECLSMVPGKPFALLFVFPMSKTQEQMKTPCPSETLKIYFMKQTINNACGAVALIHALANSHDKINFGNGIFSKFYEKTKSLSPDERAKALQNDPEMGQVHKSCAEAGDTRPPAAGDEVDFHFICLANIGNHAYELDGRRDGPIDHGKVESENFFGKALSICEQYAKQAPDTITFTGLVLTKVD</sequence>
<evidence type="ECO:0000256" key="6">
    <source>
        <dbReference type="ARBA" id="ARBA00022801"/>
    </source>
</evidence>
<evidence type="ECO:0000313" key="13">
    <source>
        <dbReference type="Proteomes" id="UP000887565"/>
    </source>
</evidence>
<keyword evidence="4 10" id="KW-0645">Protease</keyword>
<evidence type="ECO:0000259" key="12">
    <source>
        <dbReference type="PROSITE" id="PS52048"/>
    </source>
</evidence>
<dbReference type="GO" id="GO:0004843">
    <property type="term" value="F:cysteine-type deubiquitinase activity"/>
    <property type="evidence" value="ECO:0007669"/>
    <property type="project" value="UniProtKB-UniRule"/>
</dbReference>
<dbReference type="FunFam" id="3.40.532.10:FF:000006">
    <property type="entry name" value="Ubiquitin carboxyl-terminal hydrolase"/>
    <property type="match status" value="1"/>
</dbReference>
<evidence type="ECO:0000256" key="1">
    <source>
        <dbReference type="ARBA" id="ARBA00000707"/>
    </source>
</evidence>
<dbReference type="InterPro" id="IPR036959">
    <property type="entry name" value="Peptidase_C12_UCH_sf"/>
</dbReference>
<proteinExistence type="inferred from homology"/>
<keyword evidence="7 10" id="KW-0788">Thiol protease</keyword>
<name>A0A915KK00_ROMCU</name>
<dbReference type="EC" id="3.4.19.12" evidence="3 11"/>
<evidence type="ECO:0000256" key="11">
    <source>
        <dbReference type="RuleBase" id="RU361215"/>
    </source>
</evidence>
<evidence type="ECO:0000256" key="7">
    <source>
        <dbReference type="ARBA" id="ARBA00022807"/>
    </source>
</evidence>
<evidence type="ECO:0000256" key="3">
    <source>
        <dbReference type="ARBA" id="ARBA00012759"/>
    </source>
</evidence>
<evidence type="ECO:0000256" key="9">
    <source>
        <dbReference type="ARBA" id="ARBA00073226"/>
    </source>
</evidence>
<organism evidence="13 14">
    <name type="scientific">Romanomermis culicivorax</name>
    <name type="common">Nematode worm</name>
    <dbReference type="NCBI Taxonomy" id="13658"/>
    <lineage>
        <taxon>Eukaryota</taxon>
        <taxon>Metazoa</taxon>
        <taxon>Ecdysozoa</taxon>
        <taxon>Nematoda</taxon>
        <taxon>Enoplea</taxon>
        <taxon>Dorylaimia</taxon>
        <taxon>Mermithida</taxon>
        <taxon>Mermithoidea</taxon>
        <taxon>Mermithidae</taxon>
        <taxon>Romanomermis</taxon>
    </lineage>
</organism>
<feature type="site" description="Important for enzyme activity" evidence="10">
    <location>
        <position position="174"/>
    </location>
</feature>
<dbReference type="GO" id="GO:0006511">
    <property type="term" value="P:ubiquitin-dependent protein catabolic process"/>
    <property type="evidence" value="ECO:0007669"/>
    <property type="project" value="UniProtKB-UniRule"/>
</dbReference>
<dbReference type="PANTHER" id="PTHR10589">
    <property type="entry name" value="UBIQUITIN CARBOXYL-TERMINAL HYDROLASE"/>
    <property type="match status" value="1"/>
</dbReference>
<dbReference type="AlphaFoldDB" id="A0A915KK00"/>
<dbReference type="GO" id="GO:0005737">
    <property type="term" value="C:cytoplasm"/>
    <property type="evidence" value="ECO:0007669"/>
    <property type="project" value="TreeGrafter"/>
</dbReference>
<evidence type="ECO:0000256" key="4">
    <source>
        <dbReference type="ARBA" id="ARBA00022670"/>
    </source>
</evidence>
<keyword evidence="5 10" id="KW-0833">Ubl conjugation pathway</keyword>
<feature type="active site" description="Nucleophile" evidence="10">
    <location>
        <position position="86"/>
    </location>
</feature>
<feature type="domain" description="UCH catalytic" evidence="12">
    <location>
        <begin position="4"/>
        <end position="219"/>
    </location>
</feature>
<dbReference type="PANTHER" id="PTHR10589:SF17">
    <property type="entry name" value="UBIQUITIN CARBOXYL-TERMINAL HYDROLASE"/>
    <property type="match status" value="1"/>
</dbReference>
<dbReference type="SUPFAM" id="SSF54001">
    <property type="entry name" value="Cysteine proteinases"/>
    <property type="match status" value="1"/>
</dbReference>
<evidence type="ECO:0000313" key="14">
    <source>
        <dbReference type="WBParaSite" id="nRc.2.0.1.t38752-RA"/>
    </source>
</evidence>
<dbReference type="InterPro" id="IPR001578">
    <property type="entry name" value="Peptidase_C12_UCH"/>
</dbReference>
<dbReference type="OMA" id="IDLHYVC"/>
<dbReference type="Gene3D" id="3.40.532.10">
    <property type="entry name" value="Peptidase C12, ubiquitin carboxyl-terminal hydrolase"/>
    <property type="match status" value="1"/>
</dbReference>
<reference evidence="14" key="1">
    <citation type="submission" date="2022-11" db="UniProtKB">
        <authorList>
            <consortium name="WormBaseParasite"/>
        </authorList>
    </citation>
    <scope>IDENTIFICATION</scope>
</reference>
<dbReference type="PROSITE" id="PS52048">
    <property type="entry name" value="UCH_DOMAIN"/>
    <property type="match status" value="1"/>
</dbReference>
<dbReference type="CDD" id="cd09616">
    <property type="entry name" value="Peptidase_C12_UCH_L1_L3"/>
    <property type="match status" value="1"/>
</dbReference>